<dbReference type="PANTHER" id="PTHR30269">
    <property type="entry name" value="TRANSMEMBRANE PROTEIN YFCA"/>
    <property type="match status" value="1"/>
</dbReference>
<gene>
    <name evidence="4" type="ORF">ABL78_8430</name>
</gene>
<feature type="region of interest" description="Disordered" evidence="1">
    <location>
        <begin position="431"/>
        <end position="478"/>
    </location>
</feature>
<evidence type="ECO:0000256" key="3">
    <source>
        <dbReference type="SAM" id="SignalP"/>
    </source>
</evidence>
<evidence type="ECO:0000313" key="4">
    <source>
        <dbReference type="EMBL" id="KPI82559.1"/>
    </source>
</evidence>
<feature type="transmembrane region" description="Helical" evidence="2">
    <location>
        <begin position="345"/>
        <end position="364"/>
    </location>
</feature>
<organism evidence="4 5">
    <name type="scientific">Leptomonas seymouri</name>
    <dbReference type="NCBI Taxonomy" id="5684"/>
    <lineage>
        <taxon>Eukaryota</taxon>
        <taxon>Discoba</taxon>
        <taxon>Euglenozoa</taxon>
        <taxon>Kinetoplastea</taxon>
        <taxon>Metakinetoplastina</taxon>
        <taxon>Trypanosomatida</taxon>
        <taxon>Trypanosomatidae</taxon>
        <taxon>Leishmaniinae</taxon>
        <taxon>Leptomonas</taxon>
    </lineage>
</organism>
<dbReference type="AlphaFoldDB" id="A0A0N0P256"/>
<reference evidence="4 5" key="1">
    <citation type="journal article" date="2015" name="PLoS Pathog.">
        <title>Leptomonas seymouri: Adaptations to the Dixenous Life Cycle Analyzed by Genome Sequencing, Transcriptome Profiling and Co-infection with Leishmania donovani.</title>
        <authorList>
            <person name="Kraeva N."/>
            <person name="Butenko A."/>
            <person name="Hlavacova J."/>
            <person name="Kostygov A."/>
            <person name="Myskova J."/>
            <person name="Grybchuk D."/>
            <person name="Lestinova T."/>
            <person name="Votypka J."/>
            <person name="Volf P."/>
            <person name="Opperdoes F."/>
            <person name="Flegontov P."/>
            <person name="Lukes J."/>
            <person name="Yurchenko V."/>
        </authorList>
    </citation>
    <scope>NUCLEOTIDE SEQUENCE [LARGE SCALE GENOMIC DNA]</scope>
    <source>
        <strain evidence="4 5">ATCC 30220</strain>
    </source>
</reference>
<evidence type="ECO:0000256" key="2">
    <source>
        <dbReference type="SAM" id="Phobius"/>
    </source>
</evidence>
<feature type="region of interest" description="Disordered" evidence="1">
    <location>
        <begin position="182"/>
        <end position="252"/>
    </location>
</feature>
<keyword evidence="2" id="KW-0812">Transmembrane</keyword>
<feature type="compositionally biased region" description="Low complexity" evidence="1">
    <location>
        <begin position="462"/>
        <end position="478"/>
    </location>
</feature>
<feature type="transmembrane region" description="Helical" evidence="2">
    <location>
        <begin position="371"/>
        <end position="388"/>
    </location>
</feature>
<name>A0A0N0P256_LEPSE</name>
<feature type="compositionally biased region" description="Low complexity" evidence="1">
    <location>
        <begin position="199"/>
        <end position="210"/>
    </location>
</feature>
<evidence type="ECO:0000256" key="1">
    <source>
        <dbReference type="SAM" id="MobiDB-lite"/>
    </source>
</evidence>
<dbReference type="InterPro" id="IPR052017">
    <property type="entry name" value="TSUP"/>
</dbReference>
<feature type="transmembrane region" description="Helical" evidence="2">
    <location>
        <begin position="279"/>
        <end position="306"/>
    </location>
</feature>
<evidence type="ECO:0008006" key="6">
    <source>
        <dbReference type="Google" id="ProtNLM"/>
    </source>
</evidence>
<dbReference type="PANTHER" id="PTHR30269:SF38">
    <property type="entry name" value="SULFITE EXPORTER TAUE_SAFE"/>
    <property type="match status" value="1"/>
</dbReference>
<comment type="caution">
    <text evidence="4">The sequence shown here is derived from an EMBL/GenBank/DDBJ whole genome shotgun (WGS) entry which is preliminary data.</text>
</comment>
<dbReference type="Proteomes" id="UP000038009">
    <property type="component" value="Unassembled WGS sequence"/>
</dbReference>
<feature type="compositionally biased region" description="Low complexity" evidence="1">
    <location>
        <begin position="439"/>
        <end position="454"/>
    </location>
</feature>
<feature type="chain" id="PRO_5005857073" description="Sulfite exporter TauE/SafE" evidence="3">
    <location>
        <begin position="19"/>
        <end position="478"/>
    </location>
</feature>
<evidence type="ECO:0000313" key="5">
    <source>
        <dbReference type="Proteomes" id="UP000038009"/>
    </source>
</evidence>
<keyword evidence="5" id="KW-1185">Reference proteome</keyword>
<keyword evidence="2" id="KW-1133">Transmembrane helix</keyword>
<feature type="transmembrane region" description="Helical" evidence="2">
    <location>
        <begin position="119"/>
        <end position="142"/>
    </location>
</feature>
<dbReference type="OrthoDB" id="273108at2759"/>
<accession>A0A0N0P256</accession>
<feature type="signal peptide" evidence="3">
    <location>
        <begin position="1"/>
        <end position="18"/>
    </location>
</feature>
<keyword evidence="3" id="KW-0732">Signal</keyword>
<proteinExistence type="predicted"/>
<dbReference type="EMBL" id="LJSK01000763">
    <property type="protein sequence ID" value="KPI82559.1"/>
    <property type="molecule type" value="Genomic_DNA"/>
</dbReference>
<feature type="transmembrane region" description="Helical" evidence="2">
    <location>
        <begin position="394"/>
        <end position="412"/>
    </location>
</feature>
<protein>
    <recommendedName>
        <fullName evidence="6">Sulfite exporter TauE/SafE</fullName>
    </recommendedName>
</protein>
<keyword evidence="2" id="KW-0472">Membrane</keyword>
<dbReference type="OMA" id="IREHTNW"/>
<dbReference type="VEuPathDB" id="TriTrypDB:Lsey_0765_0010"/>
<feature type="transmembrane region" description="Helical" evidence="2">
    <location>
        <begin position="93"/>
        <end position="113"/>
    </location>
</feature>
<sequence length="478" mass="50419">MASPFIVHFFLFLFSVAASTIQGVTGFGDAILLQVVWYTATVISPENFSTTALGDSSVRAVTLLMYCRIVFSAPLLAYMSLHDGVFSLQMTLAMAIPSTLTALGGIFIFQGATSEELKLVLGISGLVFAGMYVIVLATKYVLRRRRLRLLSAAQHHGAAMEATAVTILPETDAVEADLHASRNSSFARASPPPTSGRNGEQSSEGAASAAFTSISTGSPFSRREAEPRAVTESGVGVGVPPLTPSKLSPSSTMTYTRVRVNRNLDENGKIKLSTKVGAAIAALLSGVMGSLTGVGGPPQIIFVLLLDVPQYIMRVNFTMQSVPSAALRFIYACSTGLFTREMVPLFATSVVSGYIGIVIGVKLGKMLGPKSYSIFVLVLLLLSSLVMITESVAVLISFTVFAILLTVCAAVYEHRQIAAKARLQVEMETELEERRRAEAPSTPGSSAGHAATSAPPSPPKADPAAAAAPAAHSTLRLQ</sequence>
<feature type="transmembrane region" description="Helical" evidence="2">
    <location>
        <begin position="63"/>
        <end position="81"/>
    </location>
</feature>